<protein>
    <submittedName>
        <fullName evidence="3">Putative kunitz-type protease inhibitor</fullName>
    </submittedName>
</protein>
<evidence type="ECO:0000256" key="1">
    <source>
        <dbReference type="SAM" id="SignalP"/>
    </source>
</evidence>
<feature type="chain" id="PRO_5001515208" evidence="1">
    <location>
        <begin position="25"/>
        <end position="129"/>
    </location>
</feature>
<dbReference type="PROSITE" id="PS50279">
    <property type="entry name" value="BPTI_KUNITZ_2"/>
    <property type="match status" value="1"/>
</dbReference>
<dbReference type="InterPro" id="IPR036880">
    <property type="entry name" value="Kunitz_BPTI_sf"/>
</dbReference>
<evidence type="ECO:0000259" key="2">
    <source>
        <dbReference type="PROSITE" id="PS50279"/>
    </source>
</evidence>
<evidence type="ECO:0000313" key="3">
    <source>
        <dbReference type="EMBL" id="JAC23816.1"/>
    </source>
</evidence>
<feature type="domain" description="BPTI/Kunitz inhibitor" evidence="2">
    <location>
        <begin position="46"/>
        <end position="112"/>
    </location>
</feature>
<accession>A0A023FPZ8</accession>
<keyword evidence="1" id="KW-0732">Signal</keyword>
<name>A0A023FPZ8_AMBCJ</name>
<dbReference type="InterPro" id="IPR002223">
    <property type="entry name" value="Kunitz_BPTI"/>
</dbReference>
<dbReference type="Pfam" id="PF00014">
    <property type="entry name" value="Kunitz_BPTI"/>
    <property type="match status" value="1"/>
</dbReference>
<dbReference type="AlphaFoldDB" id="A0A023FPZ8"/>
<reference evidence="3" key="1">
    <citation type="submission" date="2014-03" db="EMBL/GenBank/DDBJ databases">
        <title>The sialotranscriptome of Amblyomma triste, Amblyomma parvum and Amblyomma cajennense ticks, uncovered by 454-based RNA-seq.</title>
        <authorList>
            <person name="Garcia G.R."/>
            <person name="Gardinassi L.G."/>
            <person name="Ribeiro J.M."/>
            <person name="Anatriello E."/>
            <person name="Ferreira B.R."/>
            <person name="Moreira H.N."/>
            <person name="Mafra C."/>
            <person name="Olegario M.M."/>
            <person name="Szabo P.J."/>
            <person name="Miranda-Santos I.K."/>
            <person name="Maruyama S.R."/>
        </authorList>
    </citation>
    <scope>NUCLEOTIDE SEQUENCE</scope>
    <source>
        <strain evidence="3">Uberlandia</strain>
        <tissue evidence="3">Salivary glands</tissue>
    </source>
</reference>
<dbReference type="Gene3D" id="4.10.410.10">
    <property type="entry name" value="Pancreatic trypsin inhibitor Kunitz domain"/>
    <property type="match status" value="1"/>
</dbReference>
<proteinExistence type="evidence at transcript level"/>
<feature type="signal peptide" evidence="1">
    <location>
        <begin position="1"/>
        <end position="24"/>
    </location>
</feature>
<sequence length="129" mass="13787">MNFPSSLVFASLSLMLGAATDSLAAPNGSENEAAESGEDNVTAINCTFEASQSCKGREECCDKEPDCPRGKFIKVIFGFDPSTRLCSFYRWDTGCPSTKNNFSTLDECISKCEGNSTKIQDPSDGGSAQ</sequence>
<dbReference type="EMBL" id="GBBK01000666">
    <property type="protein sequence ID" value="JAC23816.1"/>
    <property type="molecule type" value="mRNA"/>
</dbReference>
<organism evidence="3">
    <name type="scientific">Amblyomma cajennense</name>
    <name type="common">Cayenne tick</name>
    <name type="synonym">Acarus cajennensis</name>
    <dbReference type="NCBI Taxonomy" id="34607"/>
    <lineage>
        <taxon>Eukaryota</taxon>
        <taxon>Metazoa</taxon>
        <taxon>Ecdysozoa</taxon>
        <taxon>Arthropoda</taxon>
        <taxon>Chelicerata</taxon>
        <taxon>Arachnida</taxon>
        <taxon>Acari</taxon>
        <taxon>Parasitiformes</taxon>
        <taxon>Ixodida</taxon>
        <taxon>Ixodoidea</taxon>
        <taxon>Ixodidae</taxon>
        <taxon>Amblyomminae</taxon>
        <taxon>Amblyomma</taxon>
    </lineage>
</organism>
<dbReference type="SUPFAM" id="SSF57362">
    <property type="entry name" value="BPTI-like"/>
    <property type="match status" value="1"/>
</dbReference>
<dbReference type="GO" id="GO:0004867">
    <property type="term" value="F:serine-type endopeptidase inhibitor activity"/>
    <property type="evidence" value="ECO:0007669"/>
    <property type="project" value="InterPro"/>
</dbReference>